<dbReference type="PANTHER" id="PTHR39201">
    <property type="entry name" value="EXPORTED PROTEIN-RELATED"/>
    <property type="match status" value="1"/>
</dbReference>
<dbReference type="RefSeq" id="WP_277733778.1">
    <property type="nucleotide sequence ID" value="NZ_CP120733.1"/>
</dbReference>
<evidence type="ECO:0000259" key="1">
    <source>
        <dbReference type="PROSITE" id="PS50902"/>
    </source>
</evidence>
<name>A0ABY8EIA2_9FIRM</name>
<proteinExistence type="predicted"/>
<dbReference type="EMBL" id="CP120733">
    <property type="protein sequence ID" value="WFD11665.1"/>
    <property type="molecule type" value="Genomic_DNA"/>
</dbReference>
<dbReference type="InterPro" id="IPR029039">
    <property type="entry name" value="Flavoprotein-like_sf"/>
</dbReference>
<dbReference type="PANTHER" id="PTHR39201:SF1">
    <property type="entry name" value="FLAVODOXIN-LIKE DOMAIN-CONTAINING PROTEIN"/>
    <property type="match status" value="1"/>
</dbReference>
<organism evidence="2 3">
    <name type="scientific">Tepidibacter hydrothermalis</name>
    <dbReference type="NCBI Taxonomy" id="3036126"/>
    <lineage>
        <taxon>Bacteria</taxon>
        <taxon>Bacillati</taxon>
        <taxon>Bacillota</taxon>
        <taxon>Clostridia</taxon>
        <taxon>Peptostreptococcales</taxon>
        <taxon>Peptostreptococcaceae</taxon>
        <taxon>Tepidibacter</taxon>
    </lineage>
</organism>
<dbReference type="Gene3D" id="3.40.50.360">
    <property type="match status" value="1"/>
</dbReference>
<reference evidence="2 3" key="1">
    <citation type="submission" date="2023-03" db="EMBL/GenBank/DDBJ databases">
        <title>Complete genome sequence of Tepidibacter sp. SWIR-1, isolated from a deep-sea hydrothermal vent.</title>
        <authorList>
            <person name="Li X."/>
        </authorList>
    </citation>
    <scope>NUCLEOTIDE SEQUENCE [LARGE SCALE GENOMIC DNA]</scope>
    <source>
        <strain evidence="2 3">SWIR-1</strain>
    </source>
</reference>
<sequence>MKKLVIYYSFEGNTKLLSQIIAQNLDADILEINPKDEVKRKGFMKYLWGGKSVFMKEKPELEPISIDIDEYDLLIIGTPVWAGTFTPALRTFFDKYDIKNKKIFLFCTHNGGPGKTLENMKSELDMNNVIGVKDFVNVSKNIEVNKNIAEKWVEEIKYKHNI</sequence>
<evidence type="ECO:0000313" key="2">
    <source>
        <dbReference type="EMBL" id="WFD11665.1"/>
    </source>
</evidence>
<dbReference type="PROSITE" id="PS50902">
    <property type="entry name" value="FLAVODOXIN_LIKE"/>
    <property type="match status" value="1"/>
</dbReference>
<evidence type="ECO:0000313" key="3">
    <source>
        <dbReference type="Proteomes" id="UP001222800"/>
    </source>
</evidence>
<gene>
    <name evidence="2" type="ORF">P4S50_06205</name>
</gene>
<dbReference type="SUPFAM" id="SSF52218">
    <property type="entry name" value="Flavoproteins"/>
    <property type="match status" value="1"/>
</dbReference>
<feature type="domain" description="Flavodoxin-like" evidence="1">
    <location>
        <begin position="3"/>
        <end position="157"/>
    </location>
</feature>
<accession>A0ABY8EIA2</accession>
<keyword evidence="3" id="KW-1185">Reference proteome</keyword>
<dbReference type="Proteomes" id="UP001222800">
    <property type="component" value="Chromosome"/>
</dbReference>
<dbReference type="Pfam" id="PF12682">
    <property type="entry name" value="Flavodoxin_4"/>
    <property type="match status" value="1"/>
</dbReference>
<protein>
    <submittedName>
        <fullName evidence="2">Flavodoxin</fullName>
    </submittedName>
</protein>
<dbReference type="InterPro" id="IPR008254">
    <property type="entry name" value="Flavodoxin/NO_synth"/>
</dbReference>